<sequence>MKITVVIAAFNEEKRLGAILGDLKAEKAIKEVIVVDDGSKDETSKVSKRYKARLIRVKNNTGKGNAMKLGATMAFDSGANAVIFMDGDGQHKTRDLHYFVDALTIGGFDVVFGSRNLSLGVPLFRYLGNKFASVLINLLFGIYVSDLICGFRAINKRGFNKLNWESKGYGVETEMVILTGIRKLKHCEVPVEVAYYDSFKGVTFFDALVILKDVLKWKLFGWKNFARNHIKP</sequence>
<dbReference type="CDD" id="cd04179">
    <property type="entry name" value="DPM_DPG-synthase_like"/>
    <property type="match status" value="1"/>
</dbReference>
<feature type="domain" description="Glycosyltransferase 2-like" evidence="2">
    <location>
        <begin position="4"/>
        <end position="161"/>
    </location>
</feature>
<dbReference type="STRING" id="1802519.A2961_01605"/>
<dbReference type="AlphaFoldDB" id="A0A1F8BMK0"/>
<dbReference type="PANTHER" id="PTHR48090:SF7">
    <property type="entry name" value="RFBJ PROTEIN"/>
    <property type="match status" value="1"/>
</dbReference>
<evidence type="ECO:0000256" key="1">
    <source>
        <dbReference type="SAM" id="Phobius"/>
    </source>
</evidence>
<keyword evidence="1" id="KW-0812">Transmembrane</keyword>
<dbReference type="InterPro" id="IPR050256">
    <property type="entry name" value="Glycosyltransferase_2"/>
</dbReference>
<evidence type="ECO:0000313" key="3">
    <source>
        <dbReference type="EMBL" id="OGM65287.1"/>
    </source>
</evidence>
<feature type="transmembrane region" description="Helical" evidence="1">
    <location>
        <begin position="134"/>
        <end position="154"/>
    </location>
</feature>
<organism evidence="3 4">
    <name type="scientific">Candidatus Woesebacteria bacterium RIFCSPLOWO2_01_FULL_39_21</name>
    <dbReference type="NCBI Taxonomy" id="1802519"/>
    <lineage>
        <taxon>Bacteria</taxon>
        <taxon>Candidatus Woeseibacteriota</taxon>
    </lineage>
</organism>
<keyword evidence="1" id="KW-0472">Membrane</keyword>
<dbReference type="Proteomes" id="UP000177082">
    <property type="component" value="Unassembled WGS sequence"/>
</dbReference>
<reference evidence="3 4" key="1">
    <citation type="journal article" date="2016" name="Nat. Commun.">
        <title>Thousands of microbial genomes shed light on interconnected biogeochemical processes in an aquifer system.</title>
        <authorList>
            <person name="Anantharaman K."/>
            <person name="Brown C.T."/>
            <person name="Hug L.A."/>
            <person name="Sharon I."/>
            <person name="Castelle C.J."/>
            <person name="Probst A.J."/>
            <person name="Thomas B.C."/>
            <person name="Singh A."/>
            <person name="Wilkins M.J."/>
            <person name="Karaoz U."/>
            <person name="Brodie E.L."/>
            <person name="Williams K.H."/>
            <person name="Hubbard S.S."/>
            <person name="Banfield J.F."/>
        </authorList>
    </citation>
    <scope>NUCLEOTIDE SEQUENCE [LARGE SCALE GENOMIC DNA]</scope>
</reference>
<gene>
    <name evidence="3" type="ORF">A2961_01605</name>
</gene>
<proteinExistence type="predicted"/>
<evidence type="ECO:0000313" key="4">
    <source>
        <dbReference type="Proteomes" id="UP000177082"/>
    </source>
</evidence>
<dbReference type="Gene3D" id="3.90.550.10">
    <property type="entry name" value="Spore Coat Polysaccharide Biosynthesis Protein SpsA, Chain A"/>
    <property type="match status" value="1"/>
</dbReference>
<dbReference type="Pfam" id="PF00535">
    <property type="entry name" value="Glycos_transf_2"/>
    <property type="match status" value="1"/>
</dbReference>
<keyword evidence="1" id="KW-1133">Transmembrane helix</keyword>
<accession>A0A1F8BMK0</accession>
<evidence type="ECO:0000259" key="2">
    <source>
        <dbReference type="Pfam" id="PF00535"/>
    </source>
</evidence>
<name>A0A1F8BMK0_9BACT</name>
<protein>
    <recommendedName>
        <fullName evidence="2">Glycosyltransferase 2-like domain-containing protein</fullName>
    </recommendedName>
</protein>
<dbReference type="SUPFAM" id="SSF53448">
    <property type="entry name" value="Nucleotide-diphospho-sugar transferases"/>
    <property type="match status" value="1"/>
</dbReference>
<dbReference type="PANTHER" id="PTHR48090">
    <property type="entry name" value="UNDECAPRENYL-PHOSPHATE 4-DEOXY-4-FORMAMIDO-L-ARABINOSE TRANSFERASE-RELATED"/>
    <property type="match status" value="1"/>
</dbReference>
<dbReference type="InterPro" id="IPR029044">
    <property type="entry name" value="Nucleotide-diphossugar_trans"/>
</dbReference>
<dbReference type="EMBL" id="MGHF01000001">
    <property type="protein sequence ID" value="OGM65287.1"/>
    <property type="molecule type" value="Genomic_DNA"/>
</dbReference>
<dbReference type="InterPro" id="IPR001173">
    <property type="entry name" value="Glyco_trans_2-like"/>
</dbReference>
<comment type="caution">
    <text evidence="3">The sequence shown here is derived from an EMBL/GenBank/DDBJ whole genome shotgun (WGS) entry which is preliminary data.</text>
</comment>